<dbReference type="Proteomes" id="UP001524460">
    <property type="component" value="Unassembled WGS sequence"/>
</dbReference>
<name>A0ABT1N7F9_9GAMM</name>
<protein>
    <submittedName>
        <fullName evidence="5">Glycosyltransferase family 4 protein</fullName>
    </submittedName>
</protein>
<dbReference type="Gene3D" id="3.40.50.2000">
    <property type="entry name" value="Glycogen Phosphorylase B"/>
    <property type="match status" value="2"/>
</dbReference>
<dbReference type="PANTHER" id="PTHR12526">
    <property type="entry name" value="GLYCOSYLTRANSFERASE"/>
    <property type="match status" value="1"/>
</dbReference>
<organism evidence="5 6">
    <name type="scientific">Photobacterium pectinilyticum</name>
    <dbReference type="NCBI Taxonomy" id="2906793"/>
    <lineage>
        <taxon>Bacteria</taxon>
        <taxon>Pseudomonadati</taxon>
        <taxon>Pseudomonadota</taxon>
        <taxon>Gammaproteobacteria</taxon>
        <taxon>Vibrionales</taxon>
        <taxon>Vibrionaceae</taxon>
        <taxon>Photobacterium</taxon>
    </lineage>
</organism>
<evidence type="ECO:0000259" key="3">
    <source>
        <dbReference type="Pfam" id="PF00534"/>
    </source>
</evidence>
<gene>
    <name evidence="5" type="ORF">NHN17_18435</name>
</gene>
<evidence type="ECO:0000256" key="2">
    <source>
        <dbReference type="ARBA" id="ARBA00022679"/>
    </source>
</evidence>
<dbReference type="SUPFAM" id="SSF53756">
    <property type="entry name" value="UDP-Glycosyltransferase/glycogen phosphorylase"/>
    <property type="match status" value="1"/>
</dbReference>
<dbReference type="Pfam" id="PF13439">
    <property type="entry name" value="Glyco_transf_4"/>
    <property type="match status" value="1"/>
</dbReference>
<evidence type="ECO:0000313" key="5">
    <source>
        <dbReference type="EMBL" id="MCQ1060027.1"/>
    </source>
</evidence>
<dbReference type="InterPro" id="IPR028098">
    <property type="entry name" value="Glyco_trans_4-like_N"/>
</dbReference>
<dbReference type="PANTHER" id="PTHR12526:SF629">
    <property type="entry name" value="TEICHURONIC ACID BIOSYNTHESIS GLYCOSYLTRANSFERASE TUAH-RELATED"/>
    <property type="match status" value="1"/>
</dbReference>
<sequence length="356" mass="39786">MTKVLIVTSELISSGPNNVIKSLVKGLSKKNIETYLTSLRIGGDSKFIKSLSLPIERVFSQEGNISLIHLFMILRKVRPDIVNSHGIRSDLFLLLLAPFFNLKVVSTIHNVPNEDYLFRYGKIVGTLMLFIHSLVFKSKRIHKVAVSQHVKNNLIRLGGVNISVVYNGVIIDDFSIKKADLSDTLCKQYGFRKNSTKVIFCGHLTPLKDPLIVANSANSFPNFDFIFLGSGPLSHDLTNIGDNVFPIGRVNNVSDFLSISDVYVMPSHTEGMPMALIEAMLMDLPVLSSDIPIFIELSKIRNIQLVNFKVKNTNDFCSNLNKISTNYNCGNRDIAMQYFSADAMAVNYLKVFENVC</sequence>
<accession>A0ABT1N7F9</accession>
<dbReference type="InterPro" id="IPR001296">
    <property type="entry name" value="Glyco_trans_1"/>
</dbReference>
<evidence type="ECO:0000313" key="6">
    <source>
        <dbReference type="Proteomes" id="UP001524460"/>
    </source>
</evidence>
<evidence type="ECO:0000256" key="1">
    <source>
        <dbReference type="ARBA" id="ARBA00022676"/>
    </source>
</evidence>
<keyword evidence="2" id="KW-0808">Transferase</keyword>
<dbReference type="CDD" id="cd03801">
    <property type="entry name" value="GT4_PimA-like"/>
    <property type="match status" value="1"/>
</dbReference>
<reference evidence="5 6" key="1">
    <citation type="submission" date="2022-07" db="EMBL/GenBank/DDBJ databases">
        <title>Photobacterium pectinilyticum sp. nov., a marine bacterium isolated from surface seawater of Qingdao offshore.</title>
        <authorList>
            <person name="Wang X."/>
        </authorList>
    </citation>
    <scope>NUCLEOTIDE SEQUENCE [LARGE SCALE GENOMIC DNA]</scope>
    <source>
        <strain evidence="5 6">ZSDE20</strain>
    </source>
</reference>
<dbReference type="EMBL" id="JANEYT010000053">
    <property type="protein sequence ID" value="MCQ1060027.1"/>
    <property type="molecule type" value="Genomic_DNA"/>
</dbReference>
<feature type="domain" description="Glycosyltransferase subfamily 4-like N-terminal" evidence="4">
    <location>
        <begin position="15"/>
        <end position="171"/>
    </location>
</feature>
<feature type="domain" description="Glycosyl transferase family 1" evidence="3">
    <location>
        <begin position="187"/>
        <end position="299"/>
    </location>
</feature>
<comment type="caution">
    <text evidence="5">The sequence shown here is derived from an EMBL/GenBank/DDBJ whole genome shotgun (WGS) entry which is preliminary data.</text>
</comment>
<dbReference type="RefSeq" id="WP_255044113.1">
    <property type="nucleotide sequence ID" value="NZ_JANEYT010000053.1"/>
</dbReference>
<dbReference type="Pfam" id="PF00534">
    <property type="entry name" value="Glycos_transf_1"/>
    <property type="match status" value="1"/>
</dbReference>
<proteinExistence type="predicted"/>
<keyword evidence="1" id="KW-0328">Glycosyltransferase</keyword>
<keyword evidence="6" id="KW-1185">Reference proteome</keyword>
<evidence type="ECO:0000259" key="4">
    <source>
        <dbReference type="Pfam" id="PF13439"/>
    </source>
</evidence>